<reference evidence="5 6" key="1">
    <citation type="journal article" date="2016" name="Nat. Commun.">
        <title>Ectomycorrhizal ecology is imprinted in the genome of the dominant symbiotic fungus Cenococcum geophilum.</title>
        <authorList>
            <consortium name="DOE Joint Genome Institute"/>
            <person name="Peter M."/>
            <person name="Kohler A."/>
            <person name="Ohm R.A."/>
            <person name="Kuo A."/>
            <person name="Krutzmann J."/>
            <person name="Morin E."/>
            <person name="Arend M."/>
            <person name="Barry K.W."/>
            <person name="Binder M."/>
            <person name="Choi C."/>
            <person name="Clum A."/>
            <person name="Copeland A."/>
            <person name="Grisel N."/>
            <person name="Haridas S."/>
            <person name="Kipfer T."/>
            <person name="LaButti K."/>
            <person name="Lindquist E."/>
            <person name="Lipzen A."/>
            <person name="Maire R."/>
            <person name="Meier B."/>
            <person name="Mihaltcheva S."/>
            <person name="Molinier V."/>
            <person name="Murat C."/>
            <person name="Poggeler S."/>
            <person name="Quandt C.A."/>
            <person name="Sperisen C."/>
            <person name="Tritt A."/>
            <person name="Tisserant E."/>
            <person name="Crous P.W."/>
            <person name="Henrissat B."/>
            <person name="Nehls U."/>
            <person name="Egli S."/>
            <person name="Spatafora J.W."/>
            <person name="Grigoriev I.V."/>
            <person name="Martin F.M."/>
        </authorList>
    </citation>
    <scope>NUCLEOTIDE SEQUENCE [LARGE SCALE GENOMIC DNA]</scope>
    <source>
        <strain evidence="5 6">CBS 459.81</strain>
    </source>
</reference>
<dbReference type="InterPro" id="IPR021714">
    <property type="entry name" value="URB1_N"/>
</dbReference>
<dbReference type="PANTHER" id="PTHR13500">
    <property type="entry name" value="NUCLEOLAR PRERIBOSOMAL-ASSOCIATED PROTEIN 1"/>
    <property type="match status" value="1"/>
</dbReference>
<dbReference type="GO" id="GO:0000466">
    <property type="term" value="P:maturation of 5.8S rRNA from tricistronic rRNA transcript (SSU-rRNA, 5.8S rRNA, LSU-rRNA)"/>
    <property type="evidence" value="ECO:0007669"/>
    <property type="project" value="TreeGrafter"/>
</dbReference>
<gene>
    <name evidence="5" type="ORF">K432DRAFT_424178</name>
</gene>
<dbReference type="PANTHER" id="PTHR13500:SF0">
    <property type="entry name" value="NUCLEOLAR PRE-RIBOSOMAL-ASSOCIATED PROTEIN 1"/>
    <property type="match status" value="1"/>
</dbReference>
<dbReference type="Proteomes" id="UP000250266">
    <property type="component" value="Unassembled WGS sequence"/>
</dbReference>
<protein>
    <recommendedName>
        <fullName evidence="7">Ribosome biogenesis protein Urb1</fullName>
    </recommendedName>
</protein>
<keyword evidence="6" id="KW-1185">Reference proteome</keyword>
<feature type="region of interest" description="Disordered" evidence="1">
    <location>
        <begin position="1"/>
        <end position="42"/>
    </location>
</feature>
<dbReference type="Pfam" id="PF11707">
    <property type="entry name" value="Npa1"/>
    <property type="match status" value="1"/>
</dbReference>
<dbReference type="GO" id="GO:0005730">
    <property type="term" value="C:nucleolus"/>
    <property type="evidence" value="ECO:0007669"/>
    <property type="project" value="TreeGrafter"/>
</dbReference>
<dbReference type="InterPro" id="IPR039844">
    <property type="entry name" value="URB1"/>
</dbReference>
<sequence length="1169" mass="132311">MSKRTAAEADQKHDKQNRHSKRQRIEELSANKLTPLASNQGEVSSGRQLQRLLIFEQGTTAELRSGIQTFKTFLDSILYPPDESDAPRKRAILREYLDLQKQKWHADEDTIFLPNLMQAWAYAAETNYEQLLSAVTAVLALLLKVLSRDLDFREYGISLGKTVLQYSQAKHFSSSLSAPNNKEFIISPSLRLLTEVVSFDGGVLAKQVYSKRDFVLDARTLARNLSLWKDQSDRKFETARKPSIRTNAVRYLLHHLKYQDEGAKIDILKQGNVVRALFEHIWTDPPALAVEILDIVKKHVFLDKSIPRKSKARVLTERNLASIASLYKNQSADESLPEQQKLPSVAAHEFLLFVCTSPEMGIMLPCSGWYPPGTEKDGNQEVNSERDHGIIDVGLDSIGRYDRKVPVRNTILAEFAQTLRPYGSIMEQELLLAILKSSPELVADYFFRKASFAFDPKLTATWIGYSAFLFSAVQLPIPLFLGRQSAYGDSPPPTSIVIESILPQPLSQKVLTRCLNQNSDLVTFFAVRILTVAFQKLQKVLAEFKRALVEKSPLWEQASKRLITEFQLRCPQMSTIITAFRNTSSGNLMQREAVTRLLTLYYKVIPQAALNEKFDVSLPLATALAFTENSEELSEDRELRLFELENLVQIARYSPNMRWWQKPESLPHSPFITLLKLMITITRESSYVGIRDLLLSVVRDHGIFQQETTPSSVDALIASLRNTNQPVSDEVFEFLDDCCGRFVKRPIKYQDDLDEMLVANLEEPLNRTGPFSLIWMTLIEQWAYKASVESKATSAAPLAIWLSRLLFLLKKVGEDETLLLRVSEALVQTSSKTHHAVLKNALRPQGKEWAEELLQINPGKDSADNEVEGADKSPTAEQSELNILAVDLEIPPVEDENHPGLNRWRQKEIEESIEHGDIGGLLLCLCSRHVEIRLQAVTNLRQLIVKVESAKNPELDQLALLLGEVVETCRMMIDTTPLPYVAGVFAARAVTILADPTHEVFPKLNKFLNKGPVWDVEKIPPYMAENIIRKEPYEDDGYHREVDWLLDYLIDCLRTAEDMEIFRAKSIFERILGFYASPSCWFKMKEKILRLLFRAAAVGGSTTLITRSGLLSWIQAQIAVKDGHETMLKKLASRLYQTCDQAKVGEWSNGGVKHVLDGICGNPVGNVQY</sequence>
<dbReference type="Pfam" id="PF26140">
    <property type="entry name" value="HEAT_URB1"/>
    <property type="match status" value="1"/>
</dbReference>
<feature type="domain" description="URB1 C-terminal" evidence="3">
    <location>
        <begin position="920"/>
        <end position="1113"/>
    </location>
</feature>
<dbReference type="InterPro" id="IPR059018">
    <property type="entry name" value="HEAT_URB1"/>
</dbReference>
<evidence type="ECO:0000313" key="5">
    <source>
        <dbReference type="EMBL" id="OCK82401.1"/>
    </source>
</evidence>
<organism evidence="5 6">
    <name type="scientific">Lepidopterella palustris CBS 459.81</name>
    <dbReference type="NCBI Taxonomy" id="1314670"/>
    <lineage>
        <taxon>Eukaryota</taxon>
        <taxon>Fungi</taxon>
        <taxon>Dikarya</taxon>
        <taxon>Ascomycota</taxon>
        <taxon>Pezizomycotina</taxon>
        <taxon>Dothideomycetes</taxon>
        <taxon>Pleosporomycetidae</taxon>
        <taxon>Mytilinidiales</taxon>
        <taxon>Argynnaceae</taxon>
        <taxon>Lepidopterella</taxon>
    </lineage>
</organism>
<evidence type="ECO:0000259" key="2">
    <source>
        <dbReference type="Pfam" id="PF11707"/>
    </source>
</evidence>
<evidence type="ECO:0000259" key="3">
    <source>
        <dbReference type="Pfam" id="PF16201"/>
    </source>
</evidence>
<evidence type="ECO:0000256" key="1">
    <source>
        <dbReference type="SAM" id="MobiDB-lite"/>
    </source>
</evidence>
<feature type="domain" description="URB1 N-terminal" evidence="2">
    <location>
        <begin position="114"/>
        <end position="465"/>
    </location>
</feature>
<feature type="domain" description="URB1 central HEAT repeat" evidence="4">
    <location>
        <begin position="654"/>
        <end position="843"/>
    </location>
</feature>
<dbReference type="EMBL" id="KV744889">
    <property type="protein sequence ID" value="OCK82401.1"/>
    <property type="molecule type" value="Genomic_DNA"/>
</dbReference>
<name>A0A8E2EEE2_9PEZI</name>
<evidence type="ECO:0000313" key="6">
    <source>
        <dbReference type="Proteomes" id="UP000250266"/>
    </source>
</evidence>
<feature type="compositionally biased region" description="Basic and acidic residues" evidence="1">
    <location>
        <begin position="1"/>
        <end position="14"/>
    </location>
</feature>
<dbReference type="InterPro" id="IPR016024">
    <property type="entry name" value="ARM-type_fold"/>
</dbReference>
<dbReference type="Pfam" id="PF16201">
    <property type="entry name" value="NopRA1"/>
    <property type="match status" value="1"/>
</dbReference>
<dbReference type="OrthoDB" id="72892at2759"/>
<evidence type="ECO:0008006" key="7">
    <source>
        <dbReference type="Google" id="ProtNLM"/>
    </source>
</evidence>
<evidence type="ECO:0000259" key="4">
    <source>
        <dbReference type="Pfam" id="PF26140"/>
    </source>
</evidence>
<dbReference type="GO" id="GO:0000463">
    <property type="term" value="P:maturation of LSU-rRNA from tricistronic rRNA transcript (SSU-rRNA, 5.8S rRNA, LSU-rRNA)"/>
    <property type="evidence" value="ECO:0007669"/>
    <property type="project" value="TreeGrafter"/>
</dbReference>
<proteinExistence type="predicted"/>
<accession>A0A8E2EEE2</accession>
<dbReference type="SUPFAM" id="SSF48371">
    <property type="entry name" value="ARM repeat"/>
    <property type="match status" value="1"/>
</dbReference>
<dbReference type="InterPro" id="IPR032436">
    <property type="entry name" value="URB1_C"/>
</dbReference>
<dbReference type="AlphaFoldDB" id="A0A8E2EEE2"/>